<feature type="transmembrane region" description="Helical" evidence="1">
    <location>
        <begin position="53"/>
        <end position="70"/>
    </location>
</feature>
<organism>
    <name type="scientific">Ixodes scapularis</name>
    <name type="common">Black-legged tick</name>
    <name type="synonym">Deer tick</name>
    <dbReference type="NCBI Taxonomy" id="6945"/>
    <lineage>
        <taxon>Eukaryota</taxon>
        <taxon>Metazoa</taxon>
        <taxon>Ecdysozoa</taxon>
        <taxon>Arthropoda</taxon>
        <taxon>Chelicerata</taxon>
        <taxon>Arachnida</taxon>
        <taxon>Acari</taxon>
        <taxon>Parasitiformes</taxon>
        <taxon>Ixodida</taxon>
        <taxon>Ixodoidea</taxon>
        <taxon>Ixodidae</taxon>
        <taxon>Ixodinae</taxon>
        <taxon>Ixodes</taxon>
    </lineage>
</organism>
<dbReference type="SUPFAM" id="SSF103473">
    <property type="entry name" value="MFS general substrate transporter"/>
    <property type="match status" value="1"/>
</dbReference>
<keyword evidence="1" id="KW-0472">Membrane</keyword>
<dbReference type="EMBL" id="ABJB010387498">
    <property type="status" value="NOT_ANNOTATED_CDS"/>
    <property type="molecule type" value="Genomic_DNA"/>
</dbReference>
<protein>
    <submittedName>
        <fullName evidence="2 3">Uncharacterized protein</fullName>
    </submittedName>
</protein>
<dbReference type="EnsemblMetazoa" id="ISCW022408-RA">
    <property type="protein sequence ID" value="ISCW022408-PA"/>
    <property type="gene ID" value="ISCW022408"/>
</dbReference>
<gene>
    <name evidence="2" type="ORF">IscW_ISCW022408</name>
</gene>
<dbReference type="VEuPathDB" id="VectorBase:ISCI022408"/>
<keyword evidence="1" id="KW-1133">Transmembrane helix</keyword>
<dbReference type="VEuPathDB" id="VectorBase:ISCW022408"/>
<dbReference type="Proteomes" id="UP000001555">
    <property type="component" value="Unassembled WGS sequence"/>
</dbReference>
<keyword evidence="4" id="KW-1185">Reference proteome</keyword>
<accession>B7QA31</accession>
<sequence>MCFCRDRGYPNSTRTISFISSVVFSSLMIIAIATSPVAGYVVEKYGYRKGSTVILAFLVVWVPVTFVQWMKSICGTKRDTRAEKERDVPLCEKE</sequence>
<evidence type="ECO:0000256" key="1">
    <source>
        <dbReference type="SAM" id="Phobius"/>
    </source>
</evidence>
<dbReference type="HOGENOM" id="CLU_2388654_0_0_1"/>
<evidence type="ECO:0000313" key="2">
    <source>
        <dbReference type="EMBL" id="EEC15703.1"/>
    </source>
</evidence>
<dbReference type="InterPro" id="IPR036259">
    <property type="entry name" value="MFS_trans_sf"/>
</dbReference>
<proteinExistence type="predicted"/>
<evidence type="ECO:0000313" key="4">
    <source>
        <dbReference type="Proteomes" id="UP000001555"/>
    </source>
</evidence>
<dbReference type="PaxDb" id="6945-B7QA31"/>
<keyword evidence="1" id="KW-0812">Transmembrane</keyword>
<dbReference type="AlphaFoldDB" id="B7QA31"/>
<reference evidence="2 4" key="1">
    <citation type="submission" date="2008-03" db="EMBL/GenBank/DDBJ databases">
        <title>Annotation of Ixodes scapularis.</title>
        <authorList>
            <consortium name="Ixodes scapularis Genome Project Consortium"/>
            <person name="Caler E."/>
            <person name="Hannick L.I."/>
            <person name="Bidwell S."/>
            <person name="Joardar V."/>
            <person name="Thiagarajan M."/>
            <person name="Amedeo P."/>
            <person name="Galinsky K.J."/>
            <person name="Schobel S."/>
            <person name="Inman J."/>
            <person name="Hostetler J."/>
            <person name="Miller J."/>
            <person name="Hammond M."/>
            <person name="Megy K."/>
            <person name="Lawson D."/>
            <person name="Kodira C."/>
            <person name="Sutton G."/>
            <person name="Meyer J."/>
            <person name="Hill C.A."/>
            <person name="Birren B."/>
            <person name="Nene V."/>
            <person name="Collins F."/>
            <person name="Alarcon-Chaidez F."/>
            <person name="Wikel S."/>
            <person name="Strausberg R."/>
        </authorList>
    </citation>
    <scope>NUCLEOTIDE SEQUENCE [LARGE SCALE GENOMIC DNA]</scope>
    <source>
        <strain evidence="4">Wikel</strain>
        <strain evidence="2">Wikel colony</strain>
    </source>
</reference>
<reference evidence="3" key="2">
    <citation type="submission" date="2020-05" db="UniProtKB">
        <authorList>
            <consortium name="EnsemblMetazoa"/>
        </authorList>
    </citation>
    <scope>IDENTIFICATION</scope>
    <source>
        <strain evidence="3">wikel</strain>
    </source>
</reference>
<dbReference type="EMBL" id="DS892472">
    <property type="protein sequence ID" value="EEC15703.1"/>
    <property type="molecule type" value="Genomic_DNA"/>
</dbReference>
<feature type="transmembrane region" description="Helical" evidence="1">
    <location>
        <begin position="16"/>
        <end position="41"/>
    </location>
</feature>
<evidence type="ECO:0000313" key="3">
    <source>
        <dbReference type="EnsemblMetazoa" id="ISCW022408-PA"/>
    </source>
</evidence>
<name>B7QA31_IXOSC</name>
<dbReference type="InParanoid" id="B7QA31"/>